<protein>
    <submittedName>
        <fullName evidence="1">Uncharacterized protein</fullName>
    </submittedName>
</protein>
<sequence>MTSLSLMKSMCFNVCFYNGTSGAMSSIQRKFLRNCWGGLLGAPASWREEFHASQRDTRETEDHSLGQIGRVAVITIIVSVIVR</sequence>
<proteinExistence type="predicted"/>
<gene>
    <name evidence="1" type="ordered locus">Isop_0822</name>
</gene>
<dbReference type="EMBL" id="CP002353">
    <property type="protein sequence ID" value="ADV61412.1"/>
    <property type="molecule type" value="Genomic_DNA"/>
</dbReference>
<reference key="1">
    <citation type="submission" date="2010-11" db="EMBL/GenBank/DDBJ databases">
        <title>The complete sequence of chromosome of Isophaera pallida ATCC 43644.</title>
        <authorList>
            <consortium name="US DOE Joint Genome Institute (JGI-PGF)"/>
            <person name="Lucas S."/>
            <person name="Copeland A."/>
            <person name="Lapidus A."/>
            <person name="Bruce D."/>
            <person name="Goodwin L."/>
            <person name="Pitluck S."/>
            <person name="Kyrpides N."/>
            <person name="Mavromatis K."/>
            <person name="Pagani I."/>
            <person name="Ivanova N."/>
            <person name="Saunders E."/>
            <person name="Brettin T."/>
            <person name="Detter J.C."/>
            <person name="Han C."/>
            <person name="Tapia R."/>
            <person name="Land M."/>
            <person name="Hauser L."/>
            <person name="Markowitz V."/>
            <person name="Cheng J.-F."/>
            <person name="Hugenholtz P."/>
            <person name="Woyke T."/>
            <person name="Wu D."/>
            <person name="Eisen J.A."/>
        </authorList>
    </citation>
    <scope>NUCLEOTIDE SEQUENCE</scope>
    <source>
        <strain>ATCC 43644</strain>
    </source>
</reference>
<reference evidence="1 2" key="2">
    <citation type="journal article" date="2011" name="Stand. Genomic Sci.">
        <title>Complete genome sequence of Isosphaera pallida type strain (IS1B).</title>
        <authorList>
            <consortium name="US DOE Joint Genome Institute (JGI-PGF)"/>
            <person name="Goker M."/>
            <person name="Cleland D."/>
            <person name="Saunders E."/>
            <person name="Lapidus A."/>
            <person name="Nolan M."/>
            <person name="Lucas S."/>
            <person name="Hammon N."/>
            <person name="Deshpande S."/>
            <person name="Cheng J.F."/>
            <person name="Tapia R."/>
            <person name="Han C."/>
            <person name="Goodwin L."/>
            <person name="Pitluck S."/>
            <person name="Liolios K."/>
            <person name="Pagani I."/>
            <person name="Ivanova N."/>
            <person name="Mavromatis K."/>
            <person name="Pati A."/>
            <person name="Chen A."/>
            <person name="Palaniappan K."/>
            <person name="Land M."/>
            <person name="Hauser L."/>
            <person name="Chang Y.J."/>
            <person name="Jeffries C.D."/>
            <person name="Detter J.C."/>
            <person name="Beck B."/>
            <person name="Woyke T."/>
            <person name="Bristow J."/>
            <person name="Eisen J.A."/>
            <person name="Markowitz V."/>
            <person name="Hugenholtz P."/>
            <person name="Kyrpides N.C."/>
            <person name="Klenk H.P."/>
        </authorList>
    </citation>
    <scope>NUCLEOTIDE SEQUENCE [LARGE SCALE GENOMIC DNA]</scope>
    <source>
        <strain evidence="2">ATCC 43644 / DSM 9630 / IS1B</strain>
    </source>
</reference>
<evidence type="ECO:0000313" key="1">
    <source>
        <dbReference type="EMBL" id="ADV61412.1"/>
    </source>
</evidence>
<dbReference type="InParanoid" id="E8R2C7"/>
<evidence type="ECO:0000313" key="2">
    <source>
        <dbReference type="Proteomes" id="UP000008631"/>
    </source>
</evidence>
<dbReference type="KEGG" id="ipa:Isop_0822"/>
<name>E8R2C7_ISOPI</name>
<dbReference type="HOGENOM" id="CLU_2538042_0_0_0"/>
<dbReference type="Proteomes" id="UP000008631">
    <property type="component" value="Chromosome"/>
</dbReference>
<keyword evidence="2" id="KW-1185">Reference proteome</keyword>
<organism evidence="1 2">
    <name type="scientific">Isosphaera pallida (strain ATCC 43644 / DSM 9630 / IS1B)</name>
    <dbReference type="NCBI Taxonomy" id="575540"/>
    <lineage>
        <taxon>Bacteria</taxon>
        <taxon>Pseudomonadati</taxon>
        <taxon>Planctomycetota</taxon>
        <taxon>Planctomycetia</taxon>
        <taxon>Isosphaerales</taxon>
        <taxon>Isosphaeraceae</taxon>
        <taxon>Isosphaera</taxon>
    </lineage>
</organism>
<dbReference type="AlphaFoldDB" id="E8R2C7"/>
<accession>E8R2C7</accession>